<dbReference type="GeneTree" id="ENSGT00400000024875"/>
<dbReference type="Pfam" id="PF03318">
    <property type="entry name" value="ETX_MTX2"/>
    <property type="match status" value="1"/>
</dbReference>
<reference evidence="1" key="1">
    <citation type="submission" date="2025-08" db="UniProtKB">
        <authorList>
            <consortium name="Ensembl"/>
        </authorList>
    </citation>
    <scope>IDENTIFICATION</scope>
</reference>
<name>A0A3Q0R8R6_AMPCI</name>
<evidence type="ECO:0008006" key="3">
    <source>
        <dbReference type="Google" id="ProtNLM"/>
    </source>
</evidence>
<sequence length="378" mass="43103">PVPPVLATLTNLTLLSAAELRQKRTVQPSSLVRINGTNLMWVTWNSSLPNDAVSFYNKYDNRLDYICKYKCEAGFYTPNKGHRCHYPSTETNNKGFPFEILVNKDNFEILEWKDGSSGSVPQNSVWTCPGEQIFVGNNYYGLGKVSTHDKAFYLSYEGNEYWYYYYQVLTIRENVISQQIYNVRYKTDVSDVLQFFPEVMHRAIISNYECHPVVQTKTLSKTFQVEQRWDFSFSIKFGAKTTIKTGLPFIAEGKIEFSTEIQFQFTTGTTVMESKTYTGSVVVTVPPNHSCEVSSILHNKKVDIPFTALLRRTYGNGEIHTTSITGTYGTTQVGKIQAVVDRCELLEKAKPCPIPSKSSMMTNDAMLFSLNIIFLFWI</sequence>
<dbReference type="AlphaFoldDB" id="A0A3Q0R8R6"/>
<dbReference type="Proteomes" id="UP000261340">
    <property type="component" value="Unplaced"/>
</dbReference>
<organism evidence="1 2">
    <name type="scientific">Amphilophus citrinellus</name>
    <name type="common">Midas cichlid</name>
    <name type="synonym">Cichlasoma citrinellum</name>
    <dbReference type="NCBI Taxonomy" id="61819"/>
    <lineage>
        <taxon>Eukaryota</taxon>
        <taxon>Metazoa</taxon>
        <taxon>Chordata</taxon>
        <taxon>Craniata</taxon>
        <taxon>Vertebrata</taxon>
        <taxon>Euteleostomi</taxon>
        <taxon>Actinopterygii</taxon>
        <taxon>Neopterygii</taxon>
        <taxon>Teleostei</taxon>
        <taxon>Neoteleostei</taxon>
        <taxon>Acanthomorphata</taxon>
        <taxon>Ovalentaria</taxon>
        <taxon>Cichlomorphae</taxon>
        <taxon>Cichliformes</taxon>
        <taxon>Cichlidae</taxon>
        <taxon>New World cichlids</taxon>
        <taxon>Cichlasomatinae</taxon>
        <taxon>Heroini</taxon>
        <taxon>Amphilophus</taxon>
    </lineage>
</organism>
<proteinExistence type="predicted"/>
<keyword evidence="2" id="KW-1185">Reference proteome</keyword>
<protein>
    <recommendedName>
        <fullName evidence="3">Natterin-3</fullName>
    </recommendedName>
</protein>
<reference evidence="1" key="2">
    <citation type="submission" date="2025-09" db="UniProtKB">
        <authorList>
            <consortium name="Ensembl"/>
        </authorList>
    </citation>
    <scope>IDENTIFICATION</scope>
</reference>
<dbReference type="PANTHER" id="PTHR39244:SF5">
    <property type="entry name" value="NATTERIN-3-LIKE"/>
    <property type="match status" value="1"/>
</dbReference>
<evidence type="ECO:0000313" key="1">
    <source>
        <dbReference type="Ensembl" id="ENSACIP00000008554.1"/>
    </source>
</evidence>
<dbReference type="CDD" id="cd20220">
    <property type="entry name" value="PFM_natterin-3-like"/>
    <property type="match status" value="1"/>
</dbReference>
<dbReference type="SUPFAM" id="SSF56973">
    <property type="entry name" value="Aerolisin/ETX pore-forming domain"/>
    <property type="match status" value="1"/>
</dbReference>
<dbReference type="InterPro" id="IPR053237">
    <property type="entry name" value="Natterin_C"/>
</dbReference>
<dbReference type="OMA" id="YQVEQRW"/>
<dbReference type="Gene3D" id="2.170.15.10">
    <property type="entry name" value="Proaerolysin, chain A, domain 3"/>
    <property type="match status" value="1"/>
</dbReference>
<evidence type="ECO:0000313" key="2">
    <source>
        <dbReference type="Proteomes" id="UP000261340"/>
    </source>
</evidence>
<dbReference type="InterPro" id="IPR004991">
    <property type="entry name" value="Aerolysin-like"/>
</dbReference>
<accession>A0A3Q0R8R6</accession>
<dbReference type="STRING" id="61819.ENSACIP00000008554"/>
<dbReference type="PANTHER" id="PTHR39244">
    <property type="entry name" value="NATTERIN-4"/>
    <property type="match status" value="1"/>
</dbReference>
<dbReference type="Ensembl" id="ENSACIT00000008808.1">
    <property type="protein sequence ID" value="ENSACIP00000008554.1"/>
    <property type="gene ID" value="ENSACIG00000006712.1"/>
</dbReference>